<keyword evidence="7 13" id="KW-1133">Transmembrane helix</keyword>
<feature type="transmembrane region" description="Helical" evidence="13">
    <location>
        <begin position="49"/>
        <end position="73"/>
    </location>
</feature>
<evidence type="ECO:0000256" key="7">
    <source>
        <dbReference type="ARBA" id="ARBA00022989"/>
    </source>
</evidence>
<name>A0A1W6MXE0_9HYPH</name>
<keyword evidence="6" id="KW-0769">Symport</keyword>
<dbReference type="InterPro" id="IPR038377">
    <property type="entry name" value="Na/Glc_symporter_sf"/>
</dbReference>
<evidence type="ECO:0000256" key="5">
    <source>
        <dbReference type="ARBA" id="ARBA00022692"/>
    </source>
</evidence>
<dbReference type="InterPro" id="IPR050277">
    <property type="entry name" value="Sodium:Solute_Symporter"/>
</dbReference>
<feature type="transmembrane region" description="Helical" evidence="13">
    <location>
        <begin position="112"/>
        <end position="133"/>
    </location>
</feature>
<reference evidence="14 15" key="1">
    <citation type="submission" date="2017-02" db="EMBL/GenBank/DDBJ databases">
        <authorList>
            <person name="Peterson S.W."/>
        </authorList>
    </citation>
    <scope>NUCLEOTIDE SEQUENCE [LARGE SCALE GENOMIC DNA]</scope>
    <source>
        <strain evidence="14 15">S285</strain>
    </source>
</reference>
<evidence type="ECO:0000256" key="11">
    <source>
        <dbReference type="ARBA" id="ARBA00023201"/>
    </source>
</evidence>
<dbReference type="Gene3D" id="1.20.1730.10">
    <property type="entry name" value="Sodium/glucose cotransporter"/>
    <property type="match status" value="1"/>
</dbReference>
<dbReference type="KEGG" id="mbry:B1812_15125"/>
<dbReference type="OrthoDB" id="9764416at2"/>
<dbReference type="AlphaFoldDB" id="A0A1W6MXE0"/>
<evidence type="ECO:0000256" key="12">
    <source>
        <dbReference type="ARBA" id="ARBA00033708"/>
    </source>
</evidence>
<sequence length="590" mass="59348">MTHSLEDNRAREREKLEMRVAFAAAVFAVAYAFIGLLDRMGAPEGFVSALSPYFTIIALGTLGALLHSMRISYYYAAGRSVPAEYAGFSLAALCAGLMLPFAPQFAARSWGLGVAGGMFAGVALAGCILGPMLRRTGAFSLSGVLAARFPSLPPRLGVIALACVSSELVALAGQQTAVDVLSGLWGGGRGFAAACVALAVLAIAGPGGMLGAIWTACAAGAVGLIGFGWPALSLMLHRASPLVGGDGGSWPEIGAKLQGWGVLAPSLGPGAEFVTALAVMLGLAMLAPLLAPAIVTPRASSTRSAGFAALAWTWIFAWLVAAVVGGATLSFARQTGGQPAERLPEAVYQASARGLVTICGARAPDPASARRACAEKGLPAGAPLGAADIRPREDFLVTGLPAMERMGAAASGLLAAAQIALALALAAAGLQAFGTALGHEAVYRLRGGTDLTSRRLATTRLALLLITTAGYLASAHNLFDAKALLVLALGLSAAAGTPVTALALWPRAQDRDAVVGLLGGLLGMTVTILVAGSAHFVVVAEASLIGAALGVAAGVLSARSRSDTVSALAKSFVARVLHGDGDVMGPDKGA</sequence>
<feature type="transmembrane region" description="Helical" evidence="13">
    <location>
        <begin position="184"/>
        <end position="204"/>
    </location>
</feature>
<keyword evidence="8" id="KW-0915">Sodium</keyword>
<keyword evidence="11" id="KW-0739">Sodium transport</keyword>
<feature type="transmembrane region" description="Helical" evidence="13">
    <location>
        <begin position="307"/>
        <end position="332"/>
    </location>
</feature>
<feature type="transmembrane region" description="Helical" evidence="13">
    <location>
        <begin position="536"/>
        <end position="556"/>
    </location>
</feature>
<dbReference type="EMBL" id="CP019948">
    <property type="protein sequence ID" value="ARN82199.1"/>
    <property type="molecule type" value="Genomic_DNA"/>
</dbReference>
<proteinExistence type="inferred from homology"/>
<evidence type="ECO:0000256" key="2">
    <source>
        <dbReference type="ARBA" id="ARBA00006434"/>
    </source>
</evidence>
<evidence type="ECO:0000256" key="3">
    <source>
        <dbReference type="ARBA" id="ARBA00022448"/>
    </source>
</evidence>
<dbReference type="RefSeq" id="WP_085772321.1">
    <property type="nucleotide sequence ID" value="NZ_AP027149.1"/>
</dbReference>
<feature type="transmembrane region" description="Helical" evidence="13">
    <location>
        <begin position="512"/>
        <end position="530"/>
    </location>
</feature>
<keyword evidence="5 13" id="KW-0812">Transmembrane</keyword>
<comment type="catalytic activity">
    <reaction evidence="12">
        <text>L-proline(in) + Na(+)(in) = L-proline(out) + Na(+)(out)</text>
        <dbReference type="Rhea" id="RHEA:28967"/>
        <dbReference type="ChEBI" id="CHEBI:29101"/>
        <dbReference type="ChEBI" id="CHEBI:60039"/>
    </reaction>
</comment>
<dbReference type="GO" id="GO:0006814">
    <property type="term" value="P:sodium ion transport"/>
    <property type="evidence" value="ECO:0007669"/>
    <property type="project" value="UniProtKB-KW"/>
</dbReference>
<evidence type="ECO:0000256" key="10">
    <source>
        <dbReference type="ARBA" id="ARBA00023136"/>
    </source>
</evidence>
<feature type="transmembrane region" description="Helical" evidence="13">
    <location>
        <begin position="85"/>
        <end position="106"/>
    </location>
</feature>
<keyword evidence="3" id="KW-0813">Transport</keyword>
<dbReference type="GO" id="GO:0015293">
    <property type="term" value="F:symporter activity"/>
    <property type="evidence" value="ECO:0007669"/>
    <property type="project" value="UniProtKB-KW"/>
</dbReference>
<accession>A0A1W6MXE0</accession>
<dbReference type="STRING" id="655015.B1812_15125"/>
<feature type="transmembrane region" description="Helical" evidence="13">
    <location>
        <begin position="485"/>
        <end position="505"/>
    </location>
</feature>
<keyword evidence="4" id="KW-1003">Cell membrane</keyword>
<keyword evidence="15" id="KW-1185">Reference proteome</keyword>
<evidence type="ECO:0000313" key="15">
    <source>
        <dbReference type="Proteomes" id="UP000193978"/>
    </source>
</evidence>
<dbReference type="Proteomes" id="UP000193978">
    <property type="component" value="Chromosome"/>
</dbReference>
<evidence type="ECO:0000256" key="6">
    <source>
        <dbReference type="ARBA" id="ARBA00022847"/>
    </source>
</evidence>
<keyword evidence="9" id="KW-0406">Ion transport</keyword>
<evidence type="ECO:0000256" key="4">
    <source>
        <dbReference type="ARBA" id="ARBA00022475"/>
    </source>
</evidence>
<dbReference type="GO" id="GO:0005886">
    <property type="term" value="C:plasma membrane"/>
    <property type="evidence" value="ECO:0007669"/>
    <property type="project" value="UniProtKB-SubCell"/>
</dbReference>
<feature type="transmembrane region" description="Helical" evidence="13">
    <location>
        <begin position="273"/>
        <end position="295"/>
    </location>
</feature>
<gene>
    <name evidence="14" type="ORF">B1812_15125</name>
</gene>
<feature type="transmembrane region" description="Helical" evidence="13">
    <location>
        <begin position="413"/>
        <end position="437"/>
    </location>
</feature>
<dbReference type="PANTHER" id="PTHR48086:SF3">
    <property type="entry name" value="SODIUM_PROLINE SYMPORTER"/>
    <property type="match status" value="1"/>
</dbReference>
<dbReference type="PANTHER" id="PTHR48086">
    <property type="entry name" value="SODIUM/PROLINE SYMPORTER-RELATED"/>
    <property type="match status" value="1"/>
</dbReference>
<comment type="similarity">
    <text evidence="2">Belongs to the sodium:solute symporter (SSF) (TC 2.A.21) family.</text>
</comment>
<feature type="transmembrane region" description="Helical" evidence="13">
    <location>
        <begin position="211"/>
        <end position="232"/>
    </location>
</feature>
<evidence type="ECO:0000256" key="8">
    <source>
        <dbReference type="ARBA" id="ARBA00023053"/>
    </source>
</evidence>
<dbReference type="InterPro" id="IPR001734">
    <property type="entry name" value="Na/solute_symporter"/>
</dbReference>
<evidence type="ECO:0000256" key="13">
    <source>
        <dbReference type="SAM" id="Phobius"/>
    </source>
</evidence>
<dbReference type="PROSITE" id="PS50283">
    <property type="entry name" value="NA_SOLUT_SYMP_3"/>
    <property type="match status" value="1"/>
</dbReference>
<keyword evidence="10 13" id="KW-0472">Membrane</keyword>
<organism evidence="14 15">
    <name type="scientific">Methylocystis bryophila</name>
    <dbReference type="NCBI Taxonomy" id="655015"/>
    <lineage>
        <taxon>Bacteria</taxon>
        <taxon>Pseudomonadati</taxon>
        <taxon>Pseudomonadota</taxon>
        <taxon>Alphaproteobacteria</taxon>
        <taxon>Hyphomicrobiales</taxon>
        <taxon>Methylocystaceae</taxon>
        <taxon>Methylocystis</taxon>
    </lineage>
</organism>
<evidence type="ECO:0000256" key="9">
    <source>
        <dbReference type="ARBA" id="ARBA00023065"/>
    </source>
</evidence>
<feature type="transmembrane region" description="Helical" evidence="13">
    <location>
        <begin position="458"/>
        <end position="479"/>
    </location>
</feature>
<evidence type="ECO:0000313" key="14">
    <source>
        <dbReference type="EMBL" id="ARN82199.1"/>
    </source>
</evidence>
<evidence type="ECO:0000256" key="1">
    <source>
        <dbReference type="ARBA" id="ARBA00004651"/>
    </source>
</evidence>
<protein>
    <submittedName>
        <fullName evidence="14">Acetate permease ActP</fullName>
    </submittedName>
</protein>
<comment type="subcellular location">
    <subcellularLocation>
        <location evidence="1">Cell membrane</location>
        <topology evidence="1">Multi-pass membrane protein</topology>
    </subcellularLocation>
</comment>
<feature type="transmembrane region" description="Helical" evidence="13">
    <location>
        <begin position="20"/>
        <end position="37"/>
    </location>
</feature>